<dbReference type="InterPro" id="IPR000086">
    <property type="entry name" value="NUDIX_hydrolase_dom"/>
</dbReference>
<dbReference type="InterPro" id="IPR015797">
    <property type="entry name" value="NUDIX_hydrolase-like_dom_sf"/>
</dbReference>
<accession>A0A316DPF7</accession>
<reference evidence="3 6" key="2">
    <citation type="submission" date="2020-07" db="EMBL/GenBank/DDBJ databases">
        <title>The draft genome sequence of Maribacter polysiphoniae KCTC 22021.</title>
        <authorList>
            <person name="Mu L."/>
        </authorList>
    </citation>
    <scope>NUCLEOTIDE SEQUENCE [LARGE SCALE GENOMIC DNA]</scope>
    <source>
        <strain evidence="3 6">KCTC 22021</strain>
    </source>
</reference>
<dbReference type="InterPro" id="IPR036388">
    <property type="entry name" value="WH-like_DNA-bd_sf"/>
</dbReference>
<organism evidence="4 5">
    <name type="scientific">Maribacter polysiphoniae</name>
    <dbReference type="NCBI Taxonomy" id="429344"/>
    <lineage>
        <taxon>Bacteria</taxon>
        <taxon>Pseudomonadati</taxon>
        <taxon>Bacteroidota</taxon>
        <taxon>Flavobacteriia</taxon>
        <taxon>Flavobacteriales</taxon>
        <taxon>Flavobacteriaceae</taxon>
        <taxon>Maribacter</taxon>
    </lineage>
</organism>
<evidence type="ECO:0000313" key="6">
    <source>
        <dbReference type="Proteomes" id="UP000651837"/>
    </source>
</evidence>
<dbReference type="PANTHER" id="PTHR43736:SF4">
    <property type="entry name" value="SLR1690 PROTEIN"/>
    <property type="match status" value="1"/>
</dbReference>
<dbReference type="Gene3D" id="3.90.79.10">
    <property type="entry name" value="Nucleoside Triphosphate Pyrophosphohydrolase"/>
    <property type="match status" value="1"/>
</dbReference>
<dbReference type="PANTHER" id="PTHR43736">
    <property type="entry name" value="ADP-RIBOSE PYROPHOSPHATASE"/>
    <property type="match status" value="1"/>
</dbReference>
<evidence type="ECO:0000313" key="3">
    <source>
        <dbReference type="EMBL" id="MBD1262805.1"/>
    </source>
</evidence>
<dbReference type="OrthoDB" id="9786141at2"/>
<dbReference type="Gene3D" id="1.10.10.10">
    <property type="entry name" value="Winged helix-like DNA-binding domain superfamily/Winged helix DNA-binding domain"/>
    <property type="match status" value="1"/>
</dbReference>
<evidence type="ECO:0000259" key="1">
    <source>
        <dbReference type="Pfam" id="PF00293"/>
    </source>
</evidence>
<sequence length="245" mass="28762">MESKVILNLSVDCVVFGYDTNTKSLNALLIKRYLESEDKSEILVDDHVLTGYHVYEDETLDNAATRVLKELTGLTQQYKKQFKAFGDPDRLTNAKDLLWIENAKFDIRTVTIAYYFLLKTEDVDIENNKYDAKWFPVKDLPELGFDHRQIINEAYGDLKIKCLVEPIIFELLPDKFTINEVQDAYQSILGIEIDNRNFRRKLINKKYIIPLDEKQFGVSKKPAKLYMFSKDVYEKMFQKNYLINI</sequence>
<name>A0A316DPF7_9FLAO</name>
<reference evidence="4 5" key="1">
    <citation type="submission" date="2018-05" db="EMBL/GenBank/DDBJ databases">
        <title>Genomic Encyclopedia of Archaeal and Bacterial Type Strains, Phase II (KMG-II): from individual species to whole genera.</title>
        <authorList>
            <person name="Goeker M."/>
        </authorList>
    </citation>
    <scope>NUCLEOTIDE SEQUENCE [LARGE SCALE GENOMIC DNA]</scope>
    <source>
        <strain evidence="4 5">DSM 23514</strain>
    </source>
</reference>
<dbReference type="GO" id="GO:0016787">
    <property type="term" value="F:hydrolase activity"/>
    <property type="evidence" value="ECO:0007669"/>
    <property type="project" value="UniProtKB-KW"/>
</dbReference>
<dbReference type="SUPFAM" id="SSF46785">
    <property type="entry name" value="Winged helix' DNA-binding domain"/>
    <property type="match status" value="1"/>
</dbReference>
<protein>
    <submittedName>
        <fullName evidence="4">NUDIX domain-containing protein</fullName>
    </submittedName>
    <submittedName>
        <fullName evidence="3">NUDIX hydrolase</fullName>
    </submittedName>
</protein>
<dbReference type="AlphaFoldDB" id="A0A316DPF7"/>
<dbReference type="EMBL" id="JACWLN010000014">
    <property type="protein sequence ID" value="MBD1262805.1"/>
    <property type="molecule type" value="Genomic_DNA"/>
</dbReference>
<keyword evidence="6" id="KW-1185">Reference proteome</keyword>
<dbReference type="Proteomes" id="UP000245667">
    <property type="component" value="Unassembled WGS sequence"/>
</dbReference>
<keyword evidence="3" id="KW-0378">Hydrolase</keyword>
<dbReference type="RefSeq" id="WP_109654486.1">
    <property type="nucleotide sequence ID" value="NZ_CAJQNU010000031.1"/>
</dbReference>
<evidence type="ECO:0000313" key="5">
    <source>
        <dbReference type="Proteomes" id="UP000245667"/>
    </source>
</evidence>
<feature type="domain" description="Nudix hydrolase" evidence="1">
    <location>
        <begin position="10"/>
        <end position="151"/>
    </location>
</feature>
<dbReference type="InterPro" id="IPR054105">
    <property type="entry name" value="WHD_NrtR"/>
</dbReference>
<comment type="caution">
    <text evidence="4">The sequence shown here is derived from an EMBL/GenBank/DDBJ whole genome shotgun (WGS) entry which is preliminary data.</text>
</comment>
<dbReference type="Pfam" id="PF00293">
    <property type="entry name" value="NUDIX"/>
    <property type="match status" value="1"/>
</dbReference>
<dbReference type="SUPFAM" id="SSF55811">
    <property type="entry name" value="Nudix"/>
    <property type="match status" value="1"/>
</dbReference>
<dbReference type="Pfam" id="PF21906">
    <property type="entry name" value="WHD_NrtR"/>
    <property type="match status" value="1"/>
</dbReference>
<evidence type="ECO:0000313" key="4">
    <source>
        <dbReference type="EMBL" id="PWK20117.1"/>
    </source>
</evidence>
<dbReference type="Proteomes" id="UP000651837">
    <property type="component" value="Unassembled WGS sequence"/>
</dbReference>
<dbReference type="EMBL" id="QGGQ01000014">
    <property type="protein sequence ID" value="PWK20117.1"/>
    <property type="molecule type" value="Genomic_DNA"/>
</dbReference>
<feature type="domain" description="NrtR DNA-binding winged helix" evidence="2">
    <location>
        <begin position="168"/>
        <end position="228"/>
    </location>
</feature>
<dbReference type="CDD" id="cd18873">
    <property type="entry name" value="NUDIX_NadM_like"/>
    <property type="match status" value="1"/>
</dbReference>
<dbReference type="InterPro" id="IPR036390">
    <property type="entry name" value="WH_DNA-bd_sf"/>
</dbReference>
<proteinExistence type="predicted"/>
<gene>
    <name evidence="3" type="ORF">HZY62_19565</name>
    <name evidence="4" type="ORF">LX92_04060</name>
</gene>
<evidence type="ECO:0000259" key="2">
    <source>
        <dbReference type="Pfam" id="PF21906"/>
    </source>
</evidence>